<dbReference type="EMBL" id="WBWS01000041">
    <property type="protein sequence ID" value="KAB2759585.1"/>
    <property type="molecule type" value="Genomic_DNA"/>
</dbReference>
<feature type="region of interest" description="Disordered" evidence="1">
    <location>
        <begin position="30"/>
        <end position="66"/>
    </location>
</feature>
<name>A0A6L3YZT9_BRUAN</name>
<gene>
    <name evidence="2" type="ORF">F9L04_24390</name>
</gene>
<accession>A0A6L3YZT9</accession>
<sequence length="141" mass="16103">MFRDRVGKRSGSLSSPFFREAVLLLPMGQEPRSCSRARAEQQERGWQGKKRRGFARPRGSRRGDADPLFRIRIDPARAEDQRDNVRKDGETVFFIARGRGQRSFSLTGETKVDRFGGRHSWSDCQRGREPTCLHAGRLPGD</sequence>
<proteinExistence type="predicted"/>
<reference evidence="2 3" key="1">
    <citation type="submission" date="2019-09" db="EMBL/GenBank/DDBJ databases">
        <title>Taxonomic organization of the family Brucellaceae based on a phylogenomic approach.</title>
        <authorList>
            <person name="Leclercq S."/>
            <person name="Cloeckaert A."/>
            <person name="Zygmunt M.S."/>
        </authorList>
    </citation>
    <scope>NUCLEOTIDE SEQUENCE [LARGE SCALE GENOMIC DNA]</scope>
    <source>
        <strain evidence="2 3">LMG 3313</strain>
    </source>
</reference>
<comment type="caution">
    <text evidence="2">The sequence shown here is derived from an EMBL/GenBank/DDBJ whole genome shotgun (WGS) entry which is preliminary data.</text>
</comment>
<feature type="compositionally biased region" description="Basic residues" evidence="1">
    <location>
        <begin position="47"/>
        <end position="60"/>
    </location>
</feature>
<dbReference type="AlphaFoldDB" id="A0A6L3YZT9"/>
<evidence type="ECO:0000256" key="1">
    <source>
        <dbReference type="SAM" id="MobiDB-lite"/>
    </source>
</evidence>
<protein>
    <submittedName>
        <fullName evidence="2">Uncharacterized protein</fullName>
    </submittedName>
</protein>
<evidence type="ECO:0000313" key="3">
    <source>
        <dbReference type="Proteomes" id="UP000481876"/>
    </source>
</evidence>
<evidence type="ECO:0000313" key="2">
    <source>
        <dbReference type="EMBL" id="KAB2759585.1"/>
    </source>
</evidence>
<dbReference type="Proteomes" id="UP000481876">
    <property type="component" value="Unassembled WGS sequence"/>
</dbReference>
<organism evidence="2 3">
    <name type="scientific">Brucella anthropi</name>
    <name type="common">Ochrobactrum anthropi</name>
    <dbReference type="NCBI Taxonomy" id="529"/>
    <lineage>
        <taxon>Bacteria</taxon>
        <taxon>Pseudomonadati</taxon>
        <taxon>Pseudomonadota</taxon>
        <taxon>Alphaproteobacteria</taxon>
        <taxon>Hyphomicrobiales</taxon>
        <taxon>Brucellaceae</taxon>
        <taxon>Brucella/Ochrobactrum group</taxon>
        <taxon>Brucella</taxon>
    </lineage>
</organism>